<dbReference type="Gene3D" id="3.30.530.20">
    <property type="match status" value="1"/>
</dbReference>
<evidence type="ECO:0000256" key="1">
    <source>
        <dbReference type="ARBA" id="ARBA00006817"/>
    </source>
</evidence>
<gene>
    <name evidence="4" type="ORF">SAMN06297468_1655</name>
</gene>
<dbReference type="SUPFAM" id="SSF55961">
    <property type="entry name" value="Bet v1-like"/>
    <property type="match status" value="1"/>
</dbReference>
<evidence type="ECO:0000259" key="3">
    <source>
        <dbReference type="Pfam" id="PF08327"/>
    </source>
</evidence>
<protein>
    <submittedName>
        <fullName evidence="4">Uncharacterized conserved protein YndB, AHSA1/START domain</fullName>
    </submittedName>
</protein>
<dbReference type="AlphaFoldDB" id="A0A1Y6F3Z1"/>
<feature type="chain" id="PRO_5012599487" evidence="2">
    <location>
        <begin position="22"/>
        <end position="193"/>
    </location>
</feature>
<sequence length="193" mass="20851">MTRAFSAALAGLALALSQPLAADGSNISAQIVEESDGTRTLVHEAVIDAPLGAVWSTLSTEEGWKNWGPKFARFDFRTGGSIETGYHDGAKPGDAQNIRHRILAIVPEQLIALKVEQVPEGGPVDLAVFEPTWGVYELSALDEKRTRLRISGYGYGPDDASSRMLEFFKSGNVYSIELLRRNLAASNEGAMAE</sequence>
<proteinExistence type="inferred from homology"/>
<dbReference type="RefSeq" id="WP_086437541.1">
    <property type="nucleotide sequence ID" value="NZ_FXWG01000002.1"/>
</dbReference>
<evidence type="ECO:0000313" key="5">
    <source>
        <dbReference type="Proteomes" id="UP000194420"/>
    </source>
</evidence>
<dbReference type="EMBL" id="FXWG01000002">
    <property type="protein sequence ID" value="SMQ69467.1"/>
    <property type="molecule type" value="Genomic_DNA"/>
</dbReference>
<dbReference type="Pfam" id="PF08327">
    <property type="entry name" value="AHSA1"/>
    <property type="match status" value="1"/>
</dbReference>
<dbReference type="InterPro" id="IPR023393">
    <property type="entry name" value="START-like_dom_sf"/>
</dbReference>
<keyword evidence="2" id="KW-0732">Signal</keyword>
<reference evidence="5" key="1">
    <citation type="submission" date="2017-04" db="EMBL/GenBank/DDBJ databases">
        <authorList>
            <person name="Varghese N."/>
            <person name="Submissions S."/>
        </authorList>
    </citation>
    <scope>NUCLEOTIDE SEQUENCE [LARGE SCALE GENOMIC DNA]</scope>
</reference>
<dbReference type="CDD" id="cd07814">
    <property type="entry name" value="SRPBCC_CalC_Aha1-like"/>
    <property type="match status" value="1"/>
</dbReference>
<evidence type="ECO:0000256" key="2">
    <source>
        <dbReference type="SAM" id="SignalP"/>
    </source>
</evidence>
<comment type="similarity">
    <text evidence="1">Belongs to the AHA1 family.</text>
</comment>
<name>A0A1Y6F3Z1_9SPHN</name>
<accession>A0A1Y6F3Z1</accession>
<feature type="signal peptide" evidence="2">
    <location>
        <begin position="1"/>
        <end position="21"/>
    </location>
</feature>
<evidence type="ECO:0000313" key="4">
    <source>
        <dbReference type="EMBL" id="SMQ69467.1"/>
    </source>
</evidence>
<keyword evidence="5" id="KW-1185">Reference proteome</keyword>
<dbReference type="OrthoDB" id="7058581at2"/>
<dbReference type="Proteomes" id="UP000194420">
    <property type="component" value="Unassembled WGS sequence"/>
</dbReference>
<organism evidence="4 5">
    <name type="scientific">Altererythrobacter xiamenensis</name>
    <dbReference type="NCBI Taxonomy" id="1316679"/>
    <lineage>
        <taxon>Bacteria</taxon>
        <taxon>Pseudomonadati</taxon>
        <taxon>Pseudomonadota</taxon>
        <taxon>Alphaproteobacteria</taxon>
        <taxon>Sphingomonadales</taxon>
        <taxon>Erythrobacteraceae</taxon>
        <taxon>Altererythrobacter</taxon>
    </lineage>
</organism>
<dbReference type="InterPro" id="IPR013538">
    <property type="entry name" value="ASHA1/2-like_C"/>
</dbReference>
<feature type="domain" description="Activator of Hsp90 ATPase homologue 1/2-like C-terminal" evidence="3">
    <location>
        <begin position="48"/>
        <end position="152"/>
    </location>
</feature>